<dbReference type="SUPFAM" id="SSF50156">
    <property type="entry name" value="PDZ domain-like"/>
    <property type="match status" value="1"/>
</dbReference>
<dbReference type="RefSeq" id="WP_200355041.1">
    <property type="nucleotide sequence ID" value="NZ_JAENIL010000012.1"/>
</dbReference>
<dbReference type="InterPro" id="IPR001940">
    <property type="entry name" value="Peptidase_S1C"/>
</dbReference>
<dbReference type="Proteomes" id="UP000617628">
    <property type="component" value="Unassembled WGS sequence"/>
</dbReference>
<dbReference type="GO" id="GO:0004252">
    <property type="term" value="F:serine-type endopeptidase activity"/>
    <property type="evidence" value="ECO:0007669"/>
    <property type="project" value="InterPro"/>
</dbReference>
<dbReference type="Pfam" id="PF13365">
    <property type="entry name" value="Trypsin_2"/>
    <property type="match status" value="1"/>
</dbReference>
<sequence>MAMKCIGILATVMLGLALTVDGLGRDLSGLFEEVKGQVVTIYTNKSNADSLGSEGEQGTGVIISAEGKVITAAHVVHSADVVIVEYVDGRRVRAEVLTTAPWADVAALQLTERPPPEYVATLGVSQEMKIGEELFVVGTPLGLGHSLSFGHLSGRRKNSEDFMVKAELLQTDASINPGNSGGPMYNMEGEVVGVVSHILSNSGGFEGVGFAVSIDVAKELLLERSAFWSGMEYKVLYGEAPKVLNIDRDFAFIVESVARGSFGERLGLKGGRIPVSINGTEFMGGGDVLLSVQGVPIDSVEQALKLRGIVRDVNPDEVLKVVVMRKGKLIELEAPRSLK</sequence>
<keyword evidence="2" id="KW-0378">Hydrolase</keyword>
<dbReference type="AlphaFoldDB" id="A0A934RTZ0"/>
<protein>
    <submittedName>
        <fullName evidence="3">Trypsin-like peptidase domain-containing protein</fullName>
    </submittedName>
</protein>
<gene>
    <name evidence="3" type="ORF">JIN87_08110</name>
</gene>
<evidence type="ECO:0000256" key="1">
    <source>
        <dbReference type="ARBA" id="ARBA00022670"/>
    </source>
</evidence>
<comment type="caution">
    <text evidence="3">The sequence shown here is derived from an EMBL/GenBank/DDBJ whole genome shotgun (WGS) entry which is preliminary data.</text>
</comment>
<proteinExistence type="predicted"/>
<accession>A0A934RTZ0</accession>
<organism evidence="3 4">
    <name type="scientific">Pelagicoccus mobilis</name>
    <dbReference type="NCBI Taxonomy" id="415221"/>
    <lineage>
        <taxon>Bacteria</taxon>
        <taxon>Pseudomonadati</taxon>
        <taxon>Verrucomicrobiota</taxon>
        <taxon>Opitutia</taxon>
        <taxon>Puniceicoccales</taxon>
        <taxon>Pelagicoccaceae</taxon>
        <taxon>Pelagicoccus</taxon>
    </lineage>
</organism>
<dbReference type="InterPro" id="IPR036034">
    <property type="entry name" value="PDZ_sf"/>
</dbReference>
<dbReference type="InterPro" id="IPR051201">
    <property type="entry name" value="Chloro_Bact_Ser_Proteases"/>
</dbReference>
<evidence type="ECO:0000313" key="4">
    <source>
        <dbReference type="Proteomes" id="UP000617628"/>
    </source>
</evidence>
<dbReference type="Gene3D" id="2.40.10.120">
    <property type="match status" value="1"/>
</dbReference>
<dbReference type="PRINTS" id="PR00834">
    <property type="entry name" value="PROTEASES2C"/>
</dbReference>
<dbReference type="GO" id="GO:0006508">
    <property type="term" value="P:proteolysis"/>
    <property type="evidence" value="ECO:0007669"/>
    <property type="project" value="UniProtKB-KW"/>
</dbReference>
<evidence type="ECO:0000313" key="3">
    <source>
        <dbReference type="EMBL" id="MBK1876827.1"/>
    </source>
</evidence>
<dbReference type="PANTHER" id="PTHR43343">
    <property type="entry name" value="PEPTIDASE S12"/>
    <property type="match status" value="1"/>
</dbReference>
<reference evidence="3" key="1">
    <citation type="submission" date="2021-01" db="EMBL/GenBank/DDBJ databases">
        <title>Modified the classification status of verrucomicrobia.</title>
        <authorList>
            <person name="Feng X."/>
        </authorList>
    </citation>
    <scope>NUCLEOTIDE SEQUENCE</scope>
    <source>
        <strain evidence="3">KCTC 13126</strain>
    </source>
</reference>
<dbReference type="SUPFAM" id="SSF50494">
    <property type="entry name" value="Trypsin-like serine proteases"/>
    <property type="match status" value="1"/>
</dbReference>
<keyword evidence="4" id="KW-1185">Reference proteome</keyword>
<dbReference type="InterPro" id="IPR009003">
    <property type="entry name" value="Peptidase_S1_PA"/>
</dbReference>
<keyword evidence="1" id="KW-0645">Protease</keyword>
<dbReference type="EMBL" id="JAENIL010000012">
    <property type="protein sequence ID" value="MBK1876827.1"/>
    <property type="molecule type" value="Genomic_DNA"/>
</dbReference>
<dbReference type="Gene3D" id="2.30.42.10">
    <property type="match status" value="1"/>
</dbReference>
<evidence type="ECO:0000256" key="2">
    <source>
        <dbReference type="ARBA" id="ARBA00022801"/>
    </source>
</evidence>
<dbReference type="PANTHER" id="PTHR43343:SF3">
    <property type="entry name" value="PROTEASE DO-LIKE 8, CHLOROPLASTIC"/>
    <property type="match status" value="1"/>
</dbReference>
<name>A0A934RTZ0_9BACT</name>